<dbReference type="EMBL" id="ML977180">
    <property type="protein sequence ID" value="KAF1982873.1"/>
    <property type="molecule type" value="Genomic_DNA"/>
</dbReference>
<gene>
    <name evidence="2" type="ORF">K402DRAFT_424259</name>
</gene>
<dbReference type="AlphaFoldDB" id="A0A6G1GPJ8"/>
<dbReference type="Proteomes" id="UP000800041">
    <property type="component" value="Unassembled WGS sequence"/>
</dbReference>
<feature type="compositionally biased region" description="Polar residues" evidence="1">
    <location>
        <begin position="18"/>
        <end position="37"/>
    </location>
</feature>
<keyword evidence="3" id="KW-1185">Reference proteome</keyword>
<evidence type="ECO:0000313" key="3">
    <source>
        <dbReference type="Proteomes" id="UP000800041"/>
    </source>
</evidence>
<evidence type="ECO:0000256" key="1">
    <source>
        <dbReference type="SAM" id="MobiDB-lite"/>
    </source>
</evidence>
<feature type="compositionally biased region" description="Polar residues" evidence="1">
    <location>
        <begin position="242"/>
        <end position="254"/>
    </location>
</feature>
<feature type="compositionally biased region" description="Basic and acidic residues" evidence="1">
    <location>
        <begin position="265"/>
        <end position="282"/>
    </location>
</feature>
<protein>
    <submittedName>
        <fullName evidence="2">Uncharacterized protein</fullName>
    </submittedName>
</protein>
<feature type="region of interest" description="Disordered" evidence="1">
    <location>
        <begin position="205"/>
        <end position="343"/>
    </location>
</feature>
<feature type="compositionally biased region" description="Low complexity" evidence="1">
    <location>
        <begin position="79"/>
        <end position="103"/>
    </location>
</feature>
<feature type="compositionally biased region" description="Polar residues" evidence="1">
    <location>
        <begin position="133"/>
        <end position="146"/>
    </location>
</feature>
<feature type="compositionally biased region" description="Polar residues" evidence="1">
    <location>
        <begin position="104"/>
        <end position="113"/>
    </location>
</feature>
<feature type="region of interest" description="Disordered" evidence="1">
    <location>
        <begin position="16"/>
        <end position="152"/>
    </location>
</feature>
<reference evidence="2" key="1">
    <citation type="journal article" date="2020" name="Stud. Mycol.">
        <title>101 Dothideomycetes genomes: a test case for predicting lifestyles and emergence of pathogens.</title>
        <authorList>
            <person name="Haridas S."/>
            <person name="Albert R."/>
            <person name="Binder M."/>
            <person name="Bloem J."/>
            <person name="Labutti K."/>
            <person name="Salamov A."/>
            <person name="Andreopoulos B."/>
            <person name="Baker S."/>
            <person name="Barry K."/>
            <person name="Bills G."/>
            <person name="Bluhm B."/>
            <person name="Cannon C."/>
            <person name="Castanera R."/>
            <person name="Culley D."/>
            <person name="Daum C."/>
            <person name="Ezra D."/>
            <person name="Gonzalez J."/>
            <person name="Henrissat B."/>
            <person name="Kuo A."/>
            <person name="Liang C."/>
            <person name="Lipzen A."/>
            <person name="Lutzoni F."/>
            <person name="Magnuson J."/>
            <person name="Mondo S."/>
            <person name="Nolan M."/>
            <person name="Ohm R."/>
            <person name="Pangilinan J."/>
            <person name="Park H.-J."/>
            <person name="Ramirez L."/>
            <person name="Alfaro M."/>
            <person name="Sun H."/>
            <person name="Tritt A."/>
            <person name="Yoshinaga Y."/>
            <person name="Zwiers L.-H."/>
            <person name="Turgeon B."/>
            <person name="Goodwin S."/>
            <person name="Spatafora J."/>
            <person name="Crous P."/>
            <person name="Grigoriev I."/>
        </authorList>
    </citation>
    <scope>NUCLEOTIDE SEQUENCE</scope>
    <source>
        <strain evidence="2">CBS 113979</strain>
    </source>
</reference>
<proteinExistence type="predicted"/>
<evidence type="ECO:0000313" key="2">
    <source>
        <dbReference type="EMBL" id="KAF1982873.1"/>
    </source>
</evidence>
<sequence length="343" mass="37718">MSRLIKKWKYWSCFGSHHSPNSSEEASQPIQAPSARNRSVPVPAPATQETGNVQPEADYFNSMELQNFDIDPAPPPTPVSTVPTPHPYQTTPPQQSTDPQLSPGSSDFEQESPTPAPGAIRKAREQAKAKALQQGSTSAPTTTCTVQAAAGEERIPYEEMSKKKAKRDEETLARIGKEGFEQMGMRVEARRFKGLPVLDRESGEEVIDAMNPKYTSRESMAWAKEQRYPTYTPGDASASGIDISSQSLGLSTQDRPAKEEDDGEEVQKGRDEKEARKKEPRASSRLPRARRYAHGELGYKQGEPSGSSVDVGQQSSRLPVRSTVNEEEQGKNERKGDKDGTSL</sequence>
<name>A0A6G1GPJ8_9PEZI</name>
<feature type="compositionally biased region" description="Basic and acidic residues" evidence="1">
    <location>
        <begin position="328"/>
        <end position="343"/>
    </location>
</feature>
<feature type="compositionally biased region" description="Low complexity" evidence="1">
    <location>
        <begin position="305"/>
        <end position="316"/>
    </location>
</feature>
<organism evidence="2 3">
    <name type="scientific">Aulographum hederae CBS 113979</name>
    <dbReference type="NCBI Taxonomy" id="1176131"/>
    <lineage>
        <taxon>Eukaryota</taxon>
        <taxon>Fungi</taxon>
        <taxon>Dikarya</taxon>
        <taxon>Ascomycota</taxon>
        <taxon>Pezizomycotina</taxon>
        <taxon>Dothideomycetes</taxon>
        <taxon>Pleosporomycetidae</taxon>
        <taxon>Aulographales</taxon>
        <taxon>Aulographaceae</taxon>
    </lineage>
</organism>
<accession>A0A6G1GPJ8</accession>